<feature type="domain" description="SEC7" evidence="8">
    <location>
        <begin position="143"/>
        <end position="292"/>
    </location>
</feature>
<evidence type="ECO:0000256" key="7">
    <source>
        <dbReference type="SAM" id="MobiDB-lite"/>
    </source>
</evidence>
<comment type="subcellular location">
    <subcellularLocation>
        <location evidence="2">Cytoplasm</location>
        <location evidence="2">Cytosol</location>
    </subcellularLocation>
    <subcellularLocation>
        <location evidence="1">Membrane</location>
        <topology evidence="1">Peripheral membrane protein</topology>
        <orientation evidence="1">Cytoplasmic side</orientation>
    </subcellularLocation>
</comment>
<dbReference type="GO" id="GO:0032012">
    <property type="term" value="P:regulation of ARF protein signal transduction"/>
    <property type="evidence" value="ECO:0007669"/>
    <property type="project" value="InterPro"/>
</dbReference>
<dbReference type="InterPro" id="IPR023394">
    <property type="entry name" value="Sec7_C_sf"/>
</dbReference>
<evidence type="ECO:0000256" key="2">
    <source>
        <dbReference type="ARBA" id="ARBA00004514"/>
    </source>
</evidence>
<gene>
    <name evidence="9" type="ORF">MUK42_34800</name>
</gene>
<evidence type="ECO:0000256" key="3">
    <source>
        <dbReference type="ARBA" id="ARBA00022448"/>
    </source>
</evidence>
<dbReference type="EMBL" id="CP097510">
    <property type="protein sequence ID" value="URE30227.1"/>
    <property type="molecule type" value="Genomic_DNA"/>
</dbReference>
<feature type="region of interest" description="Disordered" evidence="7">
    <location>
        <begin position="118"/>
        <end position="142"/>
    </location>
</feature>
<keyword evidence="6" id="KW-0472">Membrane</keyword>
<feature type="region of interest" description="Disordered" evidence="7">
    <location>
        <begin position="93"/>
        <end position="112"/>
    </location>
</feature>
<dbReference type="SUPFAM" id="SSF48371">
    <property type="entry name" value="ARM repeat"/>
    <property type="match status" value="1"/>
</dbReference>
<protein>
    <submittedName>
        <fullName evidence="9">Guanine nucleotide-exchange protein</fullName>
    </submittedName>
</protein>
<dbReference type="InterPro" id="IPR000904">
    <property type="entry name" value="Sec7_dom"/>
</dbReference>
<dbReference type="FunFam" id="1.10.1000.11:FF:000005">
    <property type="entry name" value="Brefeldin A-inhibited guanine nucleotide-exchange 1"/>
    <property type="match status" value="1"/>
</dbReference>
<evidence type="ECO:0000259" key="8">
    <source>
        <dbReference type="PROSITE" id="PS50190"/>
    </source>
</evidence>
<keyword evidence="10" id="KW-1185">Reference proteome</keyword>
<dbReference type="OrthoDB" id="430364at2759"/>
<dbReference type="PANTHER" id="PTHR10663:SF375">
    <property type="entry name" value="LD29171P"/>
    <property type="match status" value="1"/>
</dbReference>
<feature type="compositionally biased region" description="Polar residues" evidence="7">
    <location>
        <begin position="127"/>
        <end position="141"/>
    </location>
</feature>
<evidence type="ECO:0000313" key="9">
    <source>
        <dbReference type="EMBL" id="URE30227.1"/>
    </source>
</evidence>
<dbReference type="PANTHER" id="PTHR10663">
    <property type="entry name" value="GUANYL-NUCLEOTIDE EXCHANGE FACTOR"/>
    <property type="match status" value="1"/>
</dbReference>
<dbReference type="InterPro" id="IPR016024">
    <property type="entry name" value="ARM-type_fold"/>
</dbReference>
<dbReference type="GO" id="GO:0005802">
    <property type="term" value="C:trans-Golgi network"/>
    <property type="evidence" value="ECO:0007669"/>
    <property type="project" value="TreeGrafter"/>
</dbReference>
<dbReference type="AlphaFoldDB" id="A0A9E7HHH5"/>
<keyword evidence="3" id="KW-0813">Transport</keyword>
<sequence>MKTLPKEAVADPAHMKGKIVALELLKILLENAGAVFRTSERMVNGLLKTAQGPPPGVPTTLIPPQDTTMKFEAMKCLVAILRSMGDWMNKQLRIPDPHSQKTETIDGSGGSNELTFANGNGDETVEVSDSNSDTPNGTSEVASIEQRRAYKLELQEGISLFNQKPKKGIEFLINTKKVGDVPADIAAFLRSASGLNKTLIGFRLPGEAQKIDRIMEKFAERYCKCNPKAFTSADTAYVLAYSVILLNTDAHNPMVKNKMSPDDFIRNNRGIDDGKDLSEEYLRSLFDRISKNEIKMKEDTLALQQIQSSNSNRILGLDSILNIVIRKRDSSTETSDDMIRHMQEQFKEKAHKSESIYYSATDVVILKFMIEVCWAPMLAAFSVPVDQSDDETVISLCLEGFRSAVHVTAVMSMKTQRDAFVTSLAKFTSLHSAADIKQRNIDAIKVCVDLICNFTHYGEDGNYLQEAWEHILTCVSRFEHLHLLGEGAPPDATFFTIQQTEIDKSKQAKSSILPALKKKGPSSIVARRGTYDSAGVGGHASGAVTSEQMNNLISNLNLLEQVGIAEVNRVFIRSEKLNSEAIIDFVKALCKVSMEELRSTSDPRVFSLTKIVEITHYNMDRIRLVWSSIWNVLSEFFVTIGCSENLSIAIFAMDSLRQLSMKFLERKELNYNFQNEFMKPFVIVMRKSRAVEIRELIIRCVSQMVLARVSNVKSGWKSMFMVFATASYDDHKNIVLLAFEVIEKILRDYFPYITETETTTFTDCVNCLVAFTNSRFNKDISLNAIAFLRFCAAKLAEGDIGASARFKDKEASGSIGPPSPHIIKDEKQDPPLIINKDDHLHLWFPLLAGETDSFCLF</sequence>
<evidence type="ECO:0000256" key="4">
    <source>
        <dbReference type="ARBA" id="ARBA00022490"/>
    </source>
</evidence>
<dbReference type="InterPro" id="IPR015403">
    <property type="entry name" value="Mon2/Sec7/BIG1-like_HDS"/>
</dbReference>
<evidence type="ECO:0000256" key="6">
    <source>
        <dbReference type="ARBA" id="ARBA00023136"/>
    </source>
</evidence>
<dbReference type="Proteomes" id="UP001055439">
    <property type="component" value="Chromosome 8"/>
</dbReference>
<feature type="compositionally biased region" description="Basic and acidic residues" evidence="7">
    <location>
        <begin position="93"/>
        <end position="104"/>
    </location>
</feature>
<dbReference type="SMART" id="SM00222">
    <property type="entry name" value="Sec7"/>
    <property type="match status" value="1"/>
</dbReference>
<dbReference type="Pfam" id="PF01369">
    <property type="entry name" value="Sec7"/>
    <property type="match status" value="1"/>
</dbReference>
<keyword evidence="4" id="KW-0963">Cytoplasm</keyword>
<dbReference type="GO" id="GO:0005829">
    <property type="term" value="C:cytosol"/>
    <property type="evidence" value="ECO:0007669"/>
    <property type="project" value="UniProtKB-SubCell"/>
</dbReference>
<dbReference type="GO" id="GO:0005085">
    <property type="term" value="F:guanyl-nucleotide exchange factor activity"/>
    <property type="evidence" value="ECO:0007669"/>
    <property type="project" value="UniProtKB-KW"/>
</dbReference>
<evidence type="ECO:0000256" key="1">
    <source>
        <dbReference type="ARBA" id="ARBA00004287"/>
    </source>
</evidence>
<reference evidence="9" key="1">
    <citation type="submission" date="2022-05" db="EMBL/GenBank/DDBJ databases">
        <title>The Musa troglodytarum L. genome provides insights into the mechanism of non-climacteric behaviour and enrichment of carotenoids.</title>
        <authorList>
            <person name="Wang J."/>
        </authorList>
    </citation>
    <scope>NUCLEOTIDE SEQUENCE</scope>
    <source>
        <tissue evidence="9">Leaf</tissue>
    </source>
</reference>
<evidence type="ECO:0000313" key="10">
    <source>
        <dbReference type="Proteomes" id="UP001055439"/>
    </source>
</evidence>
<keyword evidence="5" id="KW-0344">Guanine-nucleotide releasing factor</keyword>
<dbReference type="Pfam" id="PF09324">
    <property type="entry name" value="Sec7-like_HDS"/>
    <property type="match status" value="1"/>
</dbReference>
<dbReference type="CDD" id="cd00171">
    <property type="entry name" value="Sec7"/>
    <property type="match status" value="1"/>
</dbReference>
<organism evidence="9 10">
    <name type="scientific">Musa troglodytarum</name>
    <name type="common">fe'i banana</name>
    <dbReference type="NCBI Taxonomy" id="320322"/>
    <lineage>
        <taxon>Eukaryota</taxon>
        <taxon>Viridiplantae</taxon>
        <taxon>Streptophyta</taxon>
        <taxon>Embryophyta</taxon>
        <taxon>Tracheophyta</taxon>
        <taxon>Spermatophyta</taxon>
        <taxon>Magnoliopsida</taxon>
        <taxon>Liliopsida</taxon>
        <taxon>Zingiberales</taxon>
        <taxon>Musaceae</taxon>
        <taxon>Musa</taxon>
    </lineage>
</organism>
<dbReference type="SUPFAM" id="SSF48425">
    <property type="entry name" value="Sec7 domain"/>
    <property type="match status" value="1"/>
</dbReference>
<dbReference type="Gene3D" id="1.10.1000.11">
    <property type="entry name" value="Arf Nucleotide-binding Site Opener,domain 2"/>
    <property type="match status" value="1"/>
</dbReference>
<name>A0A9E7HHH5_9LILI</name>
<dbReference type="InterPro" id="IPR035999">
    <property type="entry name" value="Sec7_dom_sf"/>
</dbReference>
<proteinExistence type="predicted"/>
<dbReference type="GO" id="GO:0016020">
    <property type="term" value="C:membrane"/>
    <property type="evidence" value="ECO:0007669"/>
    <property type="project" value="UniProtKB-SubCell"/>
</dbReference>
<dbReference type="PROSITE" id="PS50190">
    <property type="entry name" value="SEC7"/>
    <property type="match status" value="1"/>
</dbReference>
<evidence type="ECO:0000256" key="5">
    <source>
        <dbReference type="ARBA" id="ARBA00022658"/>
    </source>
</evidence>
<accession>A0A9E7HHH5</accession>